<comment type="caution">
    <text evidence="4">The sequence shown here is derived from an EMBL/GenBank/DDBJ whole genome shotgun (WGS) entry which is preliminary data.</text>
</comment>
<name>A0A086T853_HAPC1</name>
<feature type="region of interest" description="Disordered" evidence="2">
    <location>
        <begin position="128"/>
        <end position="164"/>
    </location>
</feature>
<dbReference type="GO" id="GO:0030422">
    <property type="term" value="P:siRNA processing"/>
    <property type="evidence" value="ECO:0007669"/>
    <property type="project" value="TreeGrafter"/>
</dbReference>
<dbReference type="PANTHER" id="PTHR23079:SF14">
    <property type="entry name" value="RNA-DEPENDENT RNA POLYMERASE"/>
    <property type="match status" value="1"/>
</dbReference>
<dbReference type="EC" id="2.7.7.48" evidence="1"/>
<feature type="domain" description="RDRP core" evidence="3">
    <location>
        <begin position="416"/>
        <end position="560"/>
    </location>
</feature>
<evidence type="ECO:0000313" key="5">
    <source>
        <dbReference type="Proteomes" id="UP000029964"/>
    </source>
</evidence>
<sequence>MSASSRRRSKPGQDEFVKIIRSLNEDYGLDLRGPDVTLSPSKNRIQLSTEDLRESRELYDRLRVLHFAGRLPSRLGHFKSKAQFRDWVDKPHANPDTLPDISAPLGARSGRERAELRRCLRDVLDESRQASKRLSDEDHDGPSRRTRSRPSGDGNDYNPIDSLPFRSQQLQTRPERIIHDQVATVQQTHNLSFITTSVTSSRVSYPSTVFSVTEMPERSLESSQDTNPRFSQDYEPCSAEVEALKESFSKFDASRGPIEPRNEVGNASGAYVQPYNGLPDELDTGRGIDRLLSALDPDNQFDNIWPTFPIPGLNEAPLAIIWEVTRIASHCKVDLRFFDLVYKPRETWWHNQREFMSALSKHRLFAGKEMPAPSNPQTWAAALDGFRGSNNRVVVLSIELVQVNKADEHGPSFEAKLQPLSLRLGHRLDRRFGADRCLEVAMPQLDSNKNEEVVKWLCHGVHYFLGRTWAPFFMEPRKKKGKEGPTASEKSRDVHQHQIYFFATNGNHFRQGALPLPPPEEAHNPQCRTKLSYSGLLEWAVGLRKSANQPVPKLFSRMKLSTLRPPEDCASSRKWKCGFDDPHHRVFEVREWSTELKPAYLNMQFIPILEAQSRDPSGMRRAIAHHLEQYLHSELDTQAIHHPAELRGWLQQAGMMSRDRGNNYIVPYLGGLPREDADKMALLLDSGFDAANNKLLNKLLWDAGVKKANLLTDKLKIRVPCSTYAFMVADFAGVLERDEVHLSFSSKYQVEGFSDTLLEGMDVLVGRAPGHFPSDIQRVRVVSKPELRRLKDVVVFPTKGERALADLLSGGDYDGDKAWVCWDQSIVGSFVNAAPPPEYDFVHEGFLSKTNEKFQSLWDRHRSLDAACAEFQYMGLSFNIQPSLLGRCTKYKEKLCYHRDPVNSEQAIVLSALLSNLVDQAKSGITFTEEQWKRFRRERLQRPMAFGEMEYEKENGSSDLNRKSRQHVLDYLKFFVAKVVVDRALAEFSEQLKALGANAFDSHLATPYDELDKRAQKSTSWTSLRGYLRQEIEPMGEKWSAMTASGSSFQETVGLLYQQWVDISPPQDLEISRVIRQLDESWIHRYDPGGDDWSAQSSPWSLLKASATFKFLYKEKYSLVWYMAGRQLATIKAKMESDVPALADTSAVTVVPRMYAILRPDKKLTKALAERRRLGEDGDSVAALEEVKDFDDDGTVIDDA</sequence>
<feature type="compositionally biased region" description="Basic and acidic residues" evidence="2">
    <location>
        <begin position="128"/>
        <end position="143"/>
    </location>
</feature>
<dbReference type="InterPro" id="IPR007855">
    <property type="entry name" value="RDRP"/>
</dbReference>
<evidence type="ECO:0000313" key="4">
    <source>
        <dbReference type="EMBL" id="KFH45535.1"/>
    </source>
</evidence>
<reference evidence="5" key="1">
    <citation type="journal article" date="2014" name="Genome Announc.">
        <title>Genome sequence and annotation of Acremonium chrysogenum, producer of the beta-lactam antibiotic cephalosporin C.</title>
        <authorList>
            <person name="Terfehr D."/>
            <person name="Dahlmann T.A."/>
            <person name="Specht T."/>
            <person name="Zadra I."/>
            <person name="Kuernsteiner H."/>
            <person name="Kueck U."/>
        </authorList>
    </citation>
    <scope>NUCLEOTIDE SEQUENCE [LARGE SCALE GENOMIC DNA]</scope>
    <source>
        <strain evidence="5">ATCC 11550 / CBS 779.69 / DSM 880 / IAM 14645 / JCM 23072 / IMI 49137</strain>
    </source>
</reference>
<accession>A0A086T853</accession>
<dbReference type="Gene3D" id="1.10.8.790">
    <property type="entry name" value="RNA-dependent RNA polymerase, slab domain, helical subdomain-like"/>
    <property type="match status" value="1"/>
</dbReference>
<dbReference type="HOGENOM" id="CLU_002322_1_1_1"/>
<keyword evidence="1" id="KW-0808">Transferase</keyword>
<keyword evidence="5" id="KW-1185">Reference proteome</keyword>
<dbReference type="Pfam" id="PF05183">
    <property type="entry name" value="RdRP"/>
    <property type="match status" value="2"/>
</dbReference>
<feature type="region of interest" description="Disordered" evidence="2">
    <location>
        <begin position="90"/>
        <end position="109"/>
    </location>
</feature>
<dbReference type="Proteomes" id="UP000029964">
    <property type="component" value="Unassembled WGS sequence"/>
</dbReference>
<dbReference type="OrthoDB" id="10055769at2759"/>
<feature type="domain" description="RDRP core" evidence="3">
    <location>
        <begin position="571"/>
        <end position="974"/>
    </location>
</feature>
<keyword evidence="1" id="KW-0548">Nucleotidyltransferase</keyword>
<keyword evidence="1" id="KW-0694">RNA-binding</keyword>
<evidence type="ECO:0000256" key="1">
    <source>
        <dbReference type="RuleBase" id="RU363098"/>
    </source>
</evidence>
<dbReference type="STRING" id="857340.A0A086T853"/>
<gene>
    <name evidence="4" type="ORF">ACRE_036290</name>
</gene>
<evidence type="ECO:0000259" key="3">
    <source>
        <dbReference type="Pfam" id="PF05183"/>
    </source>
</evidence>
<dbReference type="GO" id="GO:0031380">
    <property type="term" value="C:nuclear RNA-directed RNA polymerase complex"/>
    <property type="evidence" value="ECO:0007669"/>
    <property type="project" value="TreeGrafter"/>
</dbReference>
<comment type="similarity">
    <text evidence="1">Belongs to the RdRP family.</text>
</comment>
<dbReference type="PANTHER" id="PTHR23079">
    <property type="entry name" value="RNA-DEPENDENT RNA POLYMERASE"/>
    <property type="match status" value="1"/>
</dbReference>
<dbReference type="GO" id="GO:0003968">
    <property type="term" value="F:RNA-directed RNA polymerase activity"/>
    <property type="evidence" value="ECO:0007669"/>
    <property type="project" value="UniProtKB-KW"/>
</dbReference>
<dbReference type="EMBL" id="JPKY01000030">
    <property type="protein sequence ID" value="KFH45535.1"/>
    <property type="molecule type" value="Genomic_DNA"/>
</dbReference>
<protein>
    <recommendedName>
        <fullName evidence="1">RNA-dependent RNA polymerase</fullName>
        <ecNumber evidence="1">2.7.7.48</ecNumber>
    </recommendedName>
</protein>
<keyword evidence="1 4" id="KW-0696">RNA-directed RNA polymerase</keyword>
<proteinExistence type="inferred from homology"/>
<dbReference type="AlphaFoldDB" id="A0A086T853"/>
<comment type="catalytic activity">
    <reaction evidence="1">
        <text>RNA(n) + a ribonucleoside 5'-triphosphate = RNA(n+1) + diphosphate</text>
        <dbReference type="Rhea" id="RHEA:21248"/>
        <dbReference type="Rhea" id="RHEA-COMP:14527"/>
        <dbReference type="Rhea" id="RHEA-COMP:17342"/>
        <dbReference type="ChEBI" id="CHEBI:33019"/>
        <dbReference type="ChEBI" id="CHEBI:61557"/>
        <dbReference type="ChEBI" id="CHEBI:140395"/>
        <dbReference type="EC" id="2.7.7.48"/>
    </reaction>
</comment>
<dbReference type="InterPro" id="IPR057596">
    <property type="entry name" value="RDRP_core"/>
</dbReference>
<dbReference type="GO" id="GO:0003723">
    <property type="term" value="F:RNA binding"/>
    <property type="evidence" value="ECO:0007669"/>
    <property type="project" value="UniProtKB-KW"/>
</dbReference>
<evidence type="ECO:0000256" key="2">
    <source>
        <dbReference type="SAM" id="MobiDB-lite"/>
    </source>
</evidence>
<organism evidence="4 5">
    <name type="scientific">Hapsidospora chrysogenum (strain ATCC 11550 / CBS 779.69 / DSM 880 / IAM 14645 / JCM 23072 / IMI 49137)</name>
    <name type="common">Acremonium chrysogenum</name>
    <dbReference type="NCBI Taxonomy" id="857340"/>
    <lineage>
        <taxon>Eukaryota</taxon>
        <taxon>Fungi</taxon>
        <taxon>Dikarya</taxon>
        <taxon>Ascomycota</taxon>
        <taxon>Pezizomycotina</taxon>
        <taxon>Sordariomycetes</taxon>
        <taxon>Hypocreomycetidae</taxon>
        <taxon>Hypocreales</taxon>
        <taxon>Bionectriaceae</taxon>
        <taxon>Hapsidospora</taxon>
    </lineage>
</organism>